<evidence type="ECO:0000313" key="3">
    <source>
        <dbReference type="Proteomes" id="UP000179136"/>
    </source>
</evidence>
<organism evidence="2 3">
    <name type="scientific">Candidatus Kuenenbacteria bacterium RIFCSPHIGHO2_02_FULL_39_13</name>
    <dbReference type="NCBI Taxonomy" id="1798561"/>
    <lineage>
        <taxon>Bacteria</taxon>
        <taxon>Candidatus Kueneniibacteriota</taxon>
    </lineage>
</organism>
<dbReference type="Pfam" id="PF07963">
    <property type="entry name" value="N_methyl"/>
    <property type="match status" value="1"/>
</dbReference>
<dbReference type="AlphaFoldDB" id="A0A1F6FLH7"/>
<dbReference type="EMBL" id="MFMW01000029">
    <property type="protein sequence ID" value="OGG86676.1"/>
    <property type="molecule type" value="Genomic_DNA"/>
</dbReference>
<comment type="caution">
    <text evidence="2">The sequence shown here is derived from an EMBL/GenBank/DDBJ whole genome shotgun (WGS) entry which is preliminary data.</text>
</comment>
<sequence>MDFKKNKIVCPPHYVRQQCGLAKRCGRGFSIIELIVCASIIAIMSVLVIANFKGSTQRGALNNETERLATIIREAHIDALIGLTVNGVRPAGGFGVYLSKCTANCSYALFANQADQDGNYDYEYDHAVNDALVQQIGMLDSHVYIDNVVPGNALNIIFIPPYGTIYFNGSDSIDEVTVTLGYQQTQYKKNIIISRLTGKIDVQ</sequence>
<name>A0A1F6FLH7_9BACT</name>
<feature type="transmembrane region" description="Helical" evidence="1">
    <location>
        <begin position="31"/>
        <end position="52"/>
    </location>
</feature>
<accession>A0A1F6FLH7</accession>
<dbReference type="InterPro" id="IPR012902">
    <property type="entry name" value="N_methyl_site"/>
</dbReference>
<keyword evidence="1" id="KW-0472">Membrane</keyword>
<keyword evidence="1" id="KW-1133">Transmembrane helix</keyword>
<dbReference type="SUPFAM" id="SSF54523">
    <property type="entry name" value="Pili subunits"/>
    <property type="match status" value="1"/>
</dbReference>
<proteinExistence type="predicted"/>
<dbReference type="Proteomes" id="UP000179136">
    <property type="component" value="Unassembled WGS sequence"/>
</dbReference>
<evidence type="ECO:0008006" key="4">
    <source>
        <dbReference type="Google" id="ProtNLM"/>
    </source>
</evidence>
<gene>
    <name evidence="2" type="ORF">A3B87_02495</name>
</gene>
<protein>
    <recommendedName>
        <fullName evidence="4">General secretion pathway GspH domain-containing protein</fullName>
    </recommendedName>
</protein>
<reference evidence="2 3" key="1">
    <citation type="journal article" date="2016" name="Nat. Commun.">
        <title>Thousands of microbial genomes shed light on interconnected biogeochemical processes in an aquifer system.</title>
        <authorList>
            <person name="Anantharaman K."/>
            <person name="Brown C.T."/>
            <person name="Hug L.A."/>
            <person name="Sharon I."/>
            <person name="Castelle C.J."/>
            <person name="Probst A.J."/>
            <person name="Thomas B.C."/>
            <person name="Singh A."/>
            <person name="Wilkins M.J."/>
            <person name="Karaoz U."/>
            <person name="Brodie E.L."/>
            <person name="Williams K.H."/>
            <person name="Hubbard S.S."/>
            <person name="Banfield J.F."/>
        </authorList>
    </citation>
    <scope>NUCLEOTIDE SEQUENCE [LARGE SCALE GENOMIC DNA]</scope>
</reference>
<dbReference type="STRING" id="1798561.A3B87_02495"/>
<evidence type="ECO:0000256" key="1">
    <source>
        <dbReference type="SAM" id="Phobius"/>
    </source>
</evidence>
<evidence type="ECO:0000313" key="2">
    <source>
        <dbReference type="EMBL" id="OGG86676.1"/>
    </source>
</evidence>
<keyword evidence="1" id="KW-0812">Transmembrane</keyword>
<dbReference type="InterPro" id="IPR045584">
    <property type="entry name" value="Pilin-like"/>
</dbReference>
<dbReference type="NCBIfam" id="TIGR02532">
    <property type="entry name" value="IV_pilin_GFxxxE"/>
    <property type="match status" value="1"/>
</dbReference>